<keyword evidence="2" id="KW-1185">Reference proteome</keyword>
<gene>
    <name evidence="1" type="ORF">NHP190012_13780</name>
</gene>
<proteinExistence type="predicted"/>
<dbReference type="Proteomes" id="UP000826146">
    <property type="component" value="Chromosome"/>
</dbReference>
<accession>A0ABM7SFT0</accession>
<organism evidence="1 2">
    <name type="scientific">Helicobacter gastrofelis</name>
    <dbReference type="NCBI Taxonomy" id="2849642"/>
    <lineage>
        <taxon>Bacteria</taxon>
        <taxon>Pseudomonadati</taxon>
        <taxon>Campylobacterota</taxon>
        <taxon>Epsilonproteobacteria</taxon>
        <taxon>Campylobacterales</taxon>
        <taxon>Helicobacteraceae</taxon>
        <taxon>Helicobacter</taxon>
    </lineage>
</organism>
<reference evidence="1 2" key="1">
    <citation type="submission" date="2021-07" db="EMBL/GenBank/DDBJ databases">
        <title>Novel Helicobacter sp. Isolated from a cat.</title>
        <authorList>
            <person name="Rimbara E."/>
            <person name="Suzuki M."/>
        </authorList>
    </citation>
    <scope>NUCLEOTIDE SEQUENCE [LARGE SCALE GENOMIC DNA]</scope>
    <source>
        <strain evidence="2">NHP19-012</strain>
    </source>
</reference>
<name>A0ABM7SFT0_9HELI</name>
<sequence>MLKGYADFLGKDKNEIADHLGALTKNKNGDRQAFRALLFYLLASPVFKASELEKAWIEKLQIAGTIEELADMLSMDRYTEICEITLDFHALQTQVHDFGKIVCFASIDFSFGIEPMDENNQPLKHIPLWLFITRTLKIKGKSFAGQSFGLGERTLQYLELDL</sequence>
<dbReference type="EMBL" id="AP024819">
    <property type="protein sequence ID" value="BCZ19736.1"/>
    <property type="molecule type" value="Genomic_DNA"/>
</dbReference>
<evidence type="ECO:0000313" key="2">
    <source>
        <dbReference type="Proteomes" id="UP000826146"/>
    </source>
</evidence>
<protein>
    <submittedName>
        <fullName evidence="1">Uncharacterized protein</fullName>
    </submittedName>
</protein>
<dbReference type="RefSeq" id="WP_221271591.1">
    <property type="nucleotide sequence ID" value="NZ_AP024819.1"/>
</dbReference>
<evidence type="ECO:0000313" key="1">
    <source>
        <dbReference type="EMBL" id="BCZ19736.1"/>
    </source>
</evidence>